<evidence type="ECO:0000313" key="3">
    <source>
        <dbReference type="Proteomes" id="UP000076842"/>
    </source>
</evidence>
<evidence type="ECO:0000313" key="2">
    <source>
        <dbReference type="EMBL" id="KZT53813.1"/>
    </source>
</evidence>
<protein>
    <submittedName>
        <fullName evidence="2">Uncharacterized protein</fullName>
    </submittedName>
</protein>
<evidence type="ECO:0000256" key="1">
    <source>
        <dbReference type="SAM" id="MobiDB-lite"/>
    </source>
</evidence>
<dbReference type="OrthoDB" id="10362352at2759"/>
<feature type="compositionally biased region" description="Basic residues" evidence="1">
    <location>
        <begin position="213"/>
        <end position="223"/>
    </location>
</feature>
<accession>A0A165DZQ0</accession>
<gene>
    <name evidence="2" type="ORF">CALCODRAFT_36367</name>
</gene>
<organism evidence="2 3">
    <name type="scientific">Calocera cornea HHB12733</name>
    <dbReference type="NCBI Taxonomy" id="1353952"/>
    <lineage>
        <taxon>Eukaryota</taxon>
        <taxon>Fungi</taxon>
        <taxon>Dikarya</taxon>
        <taxon>Basidiomycota</taxon>
        <taxon>Agaricomycotina</taxon>
        <taxon>Dacrymycetes</taxon>
        <taxon>Dacrymycetales</taxon>
        <taxon>Dacrymycetaceae</taxon>
        <taxon>Calocera</taxon>
    </lineage>
</organism>
<dbReference type="EMBL" id="KV424028">
    <property type="protein sequence ID" value="KZT53813.1"/>
    <property type="molecule type" value="Genomic_DNA"/>
</dbReference>
<reference evidence="2 3" key="1">
    <citation type="journal article" date="2016" name="Mol. Biol. Evol.">
        <title>Comparative Genomics of Early-Diverging Mushroom-Forming Fungi Provides Insights into the Origins of Lignocellulose Decay Capabilities.</title>
        <authorList>
            <person name="Nagy L.G."/>
            <person name="Riley R."/>
            <person name="Tritt A."/>
            <person name="Adam C."/>
            <person name="Daum C."/>
            <person name="Floudas D."/>
            <person name="Sun H."/>
            <person name="Yadav J.S."/>
            <person name="Pangilinan J."/>
            <person name="Larsson K.H."/>
            <person name="Matsuura K."/>
            <person name="Barry K."/>
            <person name="Labutti K."/>
            <person name="Kuo R."/>
            <person name="Ohm R.A."/>
            <person name="Bhattacharya S.S."/>
            <person name="Shirouzu T."/>
            <person name="Yoshinaga Y."/>
            <person name="Martin F.M."/>
            <person name="Grigoriev I.V."/>
            <person name="Hibbett D.S."/>
        </authorList>
    </citation>
    <scope>NUCLEOTIDE SEQUENCE [LARGE SCALE GENOMIC DNA]</scope>
    <source>
        <strain evidence="2 3">HHB12733</strain>
    </source>
</reference>
<feature type="region of interest" description="Disordered" evidence="1">
    <location>
        <begin position="169"/>
        <end position="234"/>
    </location>
</feature>
<name>A0A165DZQ0_9BASI</name>
<keyword evidence="3" id="KW-1185">Reference proteome</keyword>
<feature type="compositionally biased region" description="Low complexity" evidence="1">
    <location>
        <begin position="224"/>
        <end position="234"/>
    </location>
</feature>
<dbReference type="AlphaFoldDB" id="A0A165DZQ0"/>
<dbReference type="Proteomes" id="UP000076842">
    <property type="component" value="Unassembled WGS sequence"/>
</dbReference>
<proteinExistence type="predicted"/>
<sequence length="234" mass="25785">MRSRADLADAPQPDEHLVMLHLGRQHTGPPFYRFHAQEAKFEVPFVAPPFSTSPDHGRAVPSVFKHSLWTDHTIMATSARYAMGLRTEKAVFDPPTAPSDAMNQRALADSAVQAKYEVKGRVSWEGTKVEGEFVKEQYAGEQGTLRTSEMWWFGEYAAGTLCKVRLPSTLPPSSSRSANGWLTADAPSVPLHAQPPSRALQVHNPAAPPLPRPRARPPARRSQARPGAARQLPR</sequence>
<dbReference type="InParanoid" id="A0A165DZQ0"/>